<gene>
    <name evidence="1" type="ORF">DPMN_155270</name>
</gene>
<name>A0A9D4FQ19_DREPO</name>
<reference evidence="1" key="1">
    <citation type="journal article" date="2019" name="bioRxiv">
        <title>The Genome of the Zebra Mussel, Dreissena polymorpha: A Resource for Invasive Species Research.</title>
        <authorList>
            <person name="McCartney M.A."/>
            <person name="Auch B."/>
            <person name="Kono T."/>
            <person name="Mallez S."/>
            <person name="Zhang Y."/>
            <person name="Obille A."/>
            <person name="Becker A."/>
            <person name="Abrahante J.E."/>
            <person name="Garbe J."/>
            <person name="Badalamenti J.P."/>
            <person name="Herman A."/>
            <person name="Mangelson H."/>
            <person name="Liachko I."/>
            <person name="Sullivan S."/>
            <person name="Sone E.D."/>
            <person name="Koren S."/>
            <person name="Silverstein K.A.T."/>
            <person name="Beckman K.B."/>
            <person name="Gohl D.M."/>
        </authorList>
    </citation>
    <scope>NUCLEOTIDE SEQUENCE</scope>
    <source>
        <strain evidence="1">Duluth1</strain>
        <tissue evidence="1">Whole animal</tissue>
    </source>
</reference>
<keyword evidence="2" id="KW-1185">Reference proteome</keyword>
<evidence type="ECO:0008006" key="3">
    <source>
        <dbReference type="Google" id="ProtNLM"/>
    </source>
</evidence>
<comment type="caution">
    <text evidence="1">The sequence shown here is derived from an EMBL/GenBank/DDBJ whole genome shotgun (WGS) entry which is preliminary data.</text>
</comment>
<dbReference type="Proteomes" id="UP000828390">
    <property type="component" value="Unassembled WGS sequence"/>
</dbReference>
<reference evidence="1" key="2">
    <citation type="submission" date="2020-11" db="EMBL/GenBank/DDBJ databases">
        <authorList>
            <person name="McCartney M.A."/>
            <person name="Auch B."/>
            <person name="Kono T."/>
            <person name="Mallez S."/>
            <person name="Becker A."/>
            <person name="Gohl D.M."/>
            <person name="Silverstein K.A.T."/>
            <person name="Koren S."/>
            <person name="Bechman K.B."/>
            <person name="Herman A."/>
            <person name="Abrahante J.E."/>
            <person name="Garbe J."/>
        </authorList>
    </citation>
    <scope>NUCLEOTIDE SEQUENCE</scope>
    <source>
        <strain evidence="1">Duluth1</strain>
        <tissue evidence="1">Whole animal</tissue>
    </source>
</reference>
<protein>
    <recommendedName>
        <fullName evidence="3">HTH CENPB-type domain-containing protein</fullName>
    </recommendedName>
</protein>
<proteinExistence type="predicted"/>
<evidence type="ECO:0000313" key="1">
    <source>
        <dbReference type="EMBL" id="KAH3801614.1"/>
    </source>
</evidence>
<accession>A0A9D4FQ19</accession>
<evidence type="ECO:0000313" key="2">
    <source>
        <dbReference type="Proteomes" id="UP000828390"/>
    </source>
</evidence>
<dbReference type="EMBL" id="JAIWYP010000007">
    <property type="protein sequence ID" value="KAH3801614.1"/>
    <property type="molecule type" value="Genomic_DNA"/>
</dbReference>
<organism evidence="1 2">
    <name type="scientific">Dreissena polymorpha</name>
    <name type="common">Zebra mussel</name>
    <name type="synonym">Mytilus polymorpha</name>
    <dbReference type="NCBI Taxonomy" id="45954"/>
    <lineage>
        <taxon>Eukaryota</taxon>
        <taxon>Metazoa</taxon>
        <taxon>Spiralia</taxon>
        <taxon>Lophotrochozoa</taxon>
        <taxon>Mollusca</taxon>
        <taxon>Bivalvia</taxon>
        <taxon>Autobranchia</taxon>
        <taxon>Heteroconchia</taxon>
        <taxon>Euheterodonta</taxon>
        <taxon>Imparidentia</taxon>
        <taxon>Neoheterodontei</taxon>
        <taxon>Myida</taxon>
        <taxon>Dreissenoidea</taxon>
        <taxon>Dreissenidae</taxon>
        <taxon>Dreissena</taxon>
    </lineage>
</organism>
<dbReference type="AlphaFoldDB" id="A0A9D4FQ19"/>
<sequence>MLQVKIGRIVRELGIKSPFRNGVPGKDWIAGFLKRHPDVSLRTPQALSTCRARVLNATVTNNYLTILLGCLSLSFYRTSLFASGTLMKPAFHCCTSLLRCLGRPVRKIFPKGLGITEKMSLSWSVLTLLEARSPLWLL</sequence>